<dbReference type="EMBL" id="KZ805473">
    <property type="protein sequence ID" value="PVH96122.1"/>
    <property type="molecule type" value="Genomic_DNA"/>
</dbReference>
<evidence type="ECO:0000313" key="9">
    <source>
        <dbReference type="EMBL" id="PVH96122.1"/>
    </source>
</evidence>
<accession>A0A2V1DDG3</accession>
<feature type="domain" description="Rhodopsin" evidence="8">
    <location>
        <begin position="31"/>
        <end position="267"/>
    </location>
</feature>
<dbReference type="Pfam" id="PF20684">
    <property type="entry name" value="Fung_rhodopsin"/>
    <property type="match status" value="1"/>
</dbReference>
<gene>
    <name evidence="9" type="ORF">DM02DRAFT_731390</name>
</gene>
<organism evidence="9 10">
    <name type="scientific">Periconia macrospinosa</name>
    <dbReference type="NCBI Taxonomy" id="97972"/>
    <lineage>
        <taxon>Eukaryota</taxon>
        <taxon>Fungi</taxon>
        <taxon>Dikarya</taxon>
        <taxon>Ascomycota</taxon>
        <taxon>Pezizomycotina</taxon>
        <taxon>Dothideomycetes</taxon>
        <taxon>Pleosporomycetidae</taxon>
        <taxon>Pleosporales</taxon>
        <taxon>Massarineae</taxon>
        <taxon>Periconiaceae</taxon>
        <taxon>Periconia</taxon>
    </lineage>
</organism>
<dbReference type="Proteomes" id="UP000244855">
    <property type="component" value="Unassembled WGS sequence"/>
</dbReference>
<feature type="transmembrane region" description="Helical" evidence="7">
    <location>
        <begin position="12"/>
        <end position="35"/>
    </location>
</feature>
<dbReference type="PANTHER" id="PTHR33048">
    <property type="entry name" value="PTH11-LIKE INTEGRAL MEMBRANE PROTEIN (AFU_ORTHOLOGUE AFUA_5G11245)"/>
    <property type="match status" value="1"/>
</dbReference>
<name>A0A2V1DDG3_9PLEO</name>
<comment type="similarity">
    <text evidence="5">Belongs to the SAT4 family.</text>
</comment>
<reference evidence="9 10" key="1">
    <citation type="journal article" date="2018" name="Sci. Rep.">
        <title>Comparative genomics provides insights into the lifestyle and reveals functional heterogeneity of dark septate endophytic fungi.</title>
        <authorList>
            <person name="Knapp D.G."/>
            <person name="Nemeth J.B."/>
            <person name="Barry K."/>
            <person name="Hainaut M."/>
            <person name="Henrissat B."/>
            <person name="Johnson J."/>
            <person name="Kuo A."/>
            <person name="Lim J.H.P."/>
            <person name="Lipzen A."/>
            <person name="Nolan M."/>
            <person name="Ohm R.A."/>
            <person name="Tamas L."/>
            <person name="Grigoriev I.V."/>
            <person name="Spatafora J.W."/>
            <person name="Nagy L.G."/>
            <person name="Kovacs G.M."/>
        </authorList>
    </citation>
    <scope>NUCLEOTIDE SEQUENCE [LARGE SCALE GENOMIC DNA]</scope>
    <source>
        <strain evidence="9 10">DSE2036</strain>
    </source>
</reference>
<dbReference type="InterPro" id="IPR049326">
    <property type="entry name" value="Rhodopsin_dom_fungi"/>
</dbReference>
<evidence type="ECO:0000313" key="10">
    <source>
        <dbReference type="Proteomes" id="UP000244855"/>
    </source>
</evidence>
<sequence>MVLIPSYNHVGVSAITVGAIASFLAITAAVLRVWARRITGSSLDSSDWTCFAGLVVSLTLFGSTINTVVQGLGLNINELSPKQIVEFSKGLLVGNFTWTASNTLVRISIILLYIRIFPNRKFYMICWIFIAENIVCWVANYIALFAICRPFAYNWDKTIPHGYCADQQRLFVWTGVQNLIHDIFTTIMPMPMLWGLKMPWARKISIMLMFAMGGGICVLTMIRTIETAKKAALLNVTGEFASVGILSILEPLLGVVNASLPLLRPVFLRLKECMGFPENSQVTKDSHPGYIQSIGSRRMRVKLNDPFPLDTIASVRGQSSNEPRSELVSDGESVKNLIMETRPTD</sequence>
<evidence type="ECO:0000256" key="1">
    <source>
        <dbReference type="ARBA" id="ARBA00004141"/>
    </source>
</evidence>
<feature type="region of interest" description="Disordered" evidence="6">
    <location>
        <begin position="312"/>
        <end position="345"/>
    </location>
</feature>
<protein>
    <recommendedName>
        <fullName evidence="8">Rhodopsin domain-containing protein</fullName>
    </recommendedName>
</protein>
<feature type="transmembrane region" description="Helical" evidence="7">
    <location>
        <begin position="206"/>
        <end position="225"/>
    </location>
</feature>
<evidence type="ECO:0000256" key="7">
    <source>
        <dbReference type="SAM" id="Phobius"/>
    </source>
</evidence>
<dbReference type="OrthoDB" id="10017208at2759"/>
<evidence type="ECO:0000256" key="4">
    <source>
        <dbReference type="ARBA" id="ARBA00023136"/>
    </source>
</evidence>
<dbReference type="STRING" id="97972.A0A2V1DDG3"/>
<comment type="subcellular location">
    <subcellularLocation>
        <location evidence="1">Membrane</location>
        <topology evidence="1">Multi-pass membrane protein</topology>
    </subcellularLocation>
</comment>
<keyword evidence="10" id="KW-1185">Reference proteome</keyword>
<dbReference type="AlphaFoldDB" id="A0A2V1DDG3"/>
<evidence type="ECO:0000256" key="3">
    <source>
        <dbReference type="ARBA" id="ARBA00022989"/>
    </source>
</evidence>
<dbReference type="PANTHER" id="PTHR33048:SF47">
    <property type="entry name" value="INTEGRAL MEMBRANE PROTEIN-RELATED"/>
    <property type="match status" value="1"/>
</dbReference>
<proteinExistence type="inferred from homology"/>
<keyword evidence="4 7" id="KW-0472">Membrane</keyword>
<keyword evidence="2 7" id="KW-0812">Transmembrane</keyword>
<feature type="transmembrane region" description="Helical" evidence="7">
    <location>
        <begin position="126"/>
        <end position="152"/>
    </location>
</feature>
<feature type="transmembrane region" description="Helical" evidence="7">
    <location>
        <begin position="47"/>
        <end position="72"/>
    </location>
</feature>
<feature type="transmembrane region" description="Helical" evidence="7">
    <location>
        <begin position="92"/>
        <end position="114"/>
    </location>
</feature>
<keyword evidence="3 7" id="KW-1133">Transmembrane helix</keyword>
<dbReference type="GO" id="GO:0016020">
    <property type="term" value="C:membrane"/>
    <property type="evidence" value="ECO:0007669"/>
    <property type="project" value="UniProtKB-SubCell"/>
</dbReference>
<evidence type="ECO:0000256" key="5">
    <source>
        <dbReference type="ARBA" id="ARBA00038359"/>
    </source>
</evidence>
<evidence type="ECO:0000256" key="6">
    <source>
        <dbReference type="SAM" id="MobiDB-lite"/>
    </source>
</evidence>
<evidence type="ECO:0000259" key="8">
    <source>
        <dbReference type="Pfam" id="PF20684"/>
    </source>
</evidence>
<evidence type="ECO:0000256" key="2">
    <source>
        <dbReference type="ARBA" id="ARBA00022692"/>
    </source>
</evidence>
<dbReference type="InterPro" id="IPR052337">
    <property type="entry name" value="SAT4-like"/>
</dbReference>